<dbReference type="HOGENOM" id="CLU_3027785_0_0_10"/>
<evidence type="ECO:0000313" key="2">
    <source>
        <dbReference type="Proteomes" id="UP000011173"/>
    </source>
</evidence>
<evidence type="ECO:0000313" key="1">
    <source>
        <dbReference type="EMBL" id="AGC76136.1"/>
    </source>
</evidence>
<accession>L7W8J9</accession>
<organism evidence="1 2">
    <name type="scientific">Nonlabens dokdonensis (strain DSM 17205 / KCTC 12402 / DSW-6)</name>
    <name type="common">Donghaeana dokdonensis</name>
    <dbReference type="NCBI Taxonomy" id="592029"/>
    <lineage>
        <taxon>Bacteria</taxon>
        <taxon>Pseudomonadati</taxon>
        <taxon>Bacteroidota</taxon>
        <taxon>Flavobacteriia</taxon>
        <taxon>Flavobacteriales</taxon>
        <taxon>Flavobacteriaceae</taxon>
        <taxon>Nonlabens</taxon>
    </lineage>
</organism>
<dbReference type="AlphaFoldDB" id="L7W8J9"/>
<dbReference type="KEGG" id="ndo:DDD_1008"/>
<protein>
    <submittedName>
        <fullName evidence="1">Uncharacterized protein</fullName>
    </submittedName>
</protein>
<reference evidence="1 2" key="1">
    <citation type="journal article" date="2013" name="Genome Biol. Evol.">
        <title>Genomic makeup of the marine flavobacterium Nonlabens (Donghaeana) dokdonensis DSW-6 and identification of a novel class of rhodopsins.</title>
        <authorList>
            <person name="Kwon S.K."/>
            <person name="Kim B.K."/>
            <person name="Song J.Y."/>
            <person name="Kwak M.J."/>
            <person name="Lee C.H."/>
            <person name="Yoon J.H."/>
            <person name="Oh T.K."/>
            <person name="Kim J.F."/>
        </authorList>
    </citation>
    <scope>NUCLEOTIDE SEQUENCE [LARGE SCALE GENOMIC DNA]</scope>
    <source>
        <strain evidence="2">DSM 17205 / KCTC 12402 / DSW-6</strain>
    </source>
</reference>
<gene>
    <name evidence="1" type="ordered locus">DDD_1008</name>
</gene>
<dbReference type="STRING" id="592029.DDD_1008"/>
<dbReference type="EMBL" id="CP001397">
    <property type="protein sequence ID" value="AGC76136.1"/>
    <property type="molecule type" value="Genomic_DNA"/>
</dbReference>
<sequence length="55" mass="6099">MNPGPPSIKFFFKTWWKDSVLTTSGASWINAEAEATPVTPIVMAAVNKIESDRFI</sequence>
<proteinExistence type="predicted"/>
<name>L7W8J9_NONDD</name>
<dbReference type="Proteomes" id="UP000011173">
    <property type="component" value="Chromosome"/>
</dbReference>